<evidence type="ECO:0000256" key="1">
    <source>
        <dbReference type="SAM" id="SignalP"/>
    </source>
</evidence>
<gene>
    <name evidence="2" type="ORF">SAMN05660662_3893</name>
</gene>
<name>A0A1G7Q8F2_9ACTN</name>
<accession>A0A1G7Q8F2</accession>
<protein>
    <recommendedName>
        <fullName evidence="4">Secreted protein</fullName>
    </recommendedName>
</protein>
<dbReference type="EMBL" id="FNBT01000009">
    <property type="protein sequence ID" value="SDF94867.1"/>
    <property type="molecule type" value="Genomic_DNA"/>
</dbReference>
<dbReference type="RefSeq" id="WP_091770411.1">
    <property type="nucleotide sequence ID" value="NZ_FNBT01000009.1"/>
</dbReference>
<proteinExistence type="predicted"/>
<keyword evidence="3" id="KW-1185">Reference proteome</keyword>
<dbReference type="STRING" id="1550231.SAMN05660662_3893"/>
<feature type="chain" id="PRO_5011551836" description="Secreted protein" evidence="1">
    <location>
        <begin position="25"/>
        <end position="141"/>
    </location>
</feature>
<sequence>MRLSRVLLAGVAVAAAGIATSAFTASNDVPDSVAGYGQGLVTGAEIDTIHYVRNADDGTILDAVEFTVLTDISTATSTMTLKIGADSQGDGGTVVGDPYACTVKTPWNAGGTPPSLVLICDTTGSVRNFEDFNAVGLTVVQ</sequence>
<organism evidence="2 3">
    <name type="scientific">Blastococcus aurantiacus</name>
    <dbReference type="NCBI Taxonomy" id="1550231"/>
    <lineage>
        <taxon>Bacteria</taxon>
        <taxon>Bacillati</taxon>
        <taxon>Actinomycetota</taxon>
        <taxon>Actinomycetes</taxon>
        <taxon>Geodermatophilales</taxon>
        <taxon>Geodermatophilaceae</taxon>
        <taxon>Blastococcus</taxon>
    </lineage>
</organism>
<dbReference type="OrthoDB" id="5194648at2"/>
<reference evidence="3" key="1">
    <citation type="submission" date="2016-10" db="EMBL/GenBank/DDBJ databases">
        <authorList>
            <person name="Varghese N."/>
            <person name="Submissions S."/>
        </authorList>
    </citation>
    <scope>NUCLEOTIDE SEQUENCE [LARGE SCALE GENOMIC DNA]</scope>
    <source>
        <strain evidence="3">DSM 44268</strain>
    </source>
</reference>
<evidence type="ECO:0000313" key="2">
    <source>
        <dbReference type="EMBL" id="SDF94867.1"/>
    </source>
</evidence>
<evidence type="ECO:0000313" key="3">
    <source>
        <dbReference type="Proteomes" id="UP000199406"/>
    </source>
</evidence>
<dbReference type="AlphaFoldDB" id="A0A1G7Q8F2"/>
<evidence type="ECO:0008006" key="4">
    <source>
        <dbReference type="Google" id="ProtNLM"/>
    </source>
</evidence>
<feature type="signal peptide" evidence="1">
    <location>
        <begin position="1"/>
        <end position="24"/>
    </location>
</feature>
<dbReference type="Proteomes" id="UP000199406">
    <property type="component" value="Unassembled WGS sequence"/>
</dbReference>
<keyword evidence="1" id="KW-0732">Signal</keyword>